<name>A0AAW0EIR6_9TRYP</name>
<dbReference type="Proteomes" id="UP001430356">
    <property type="component" value="Unassembled WGS sequence"/>
</dbReference>
<feature type="region of interest" description="Disordered" evidence="1">
    <location>
        <begin position="236"/>
        <end position="257"/>
    </location>
</feature>
<feature type="compositionally biased region" description="Polar residues" evidence="1">
    <location>
        <begin position="41"/>
        <end position="54"/>
    </location>
</feature>
<dbReference type="AlphaFoldDB" id="A0AAW0EIR6"/>
<evidence type="ECO:0000313" key="2">
    <source>
        <dbReference type="EMBL" id="KAK7194053.1"/>
    </source>
</evidence>
<evidence type="ECO:0000256" key="1">
    <source>
        <dbReference type="SAM" id="MobiDB-lite"/>
    </source>
</evidence>
<reference evidence="2 3" key="1">
    <citation type="journal article" date="2021" name="MBio">
        <title>A New Model Trypanosomatid, Novymonas esmeraldas: Genomic Perception of Its 'Candidatus Pandoraea novymonadis' Endosymbiont.</title>
        <authorList>
            <person name="Zakharova A."/>
            <person name="Saura A."/>
            <person name="Butenko A."/>
            <person name="Podesvova L."/>
            <person name="Warmusova S."/>
            <person name="Kostygov A.Y."/>
            <person name="Nenarokova A."/>
            <person name="Lukes J."/>
            <person name="Opperdoes F.R."/>
            <person name="Yurchenko V."/>
        </authorList>
    </citation>
    <scope>NUCLEOTIDE SEQUENCE [LARGE SCALE GENOMIC DNA]</scope>
    <source>
        <strain evidence="2 3">E262AT.01</strain>
    </source>
</reference>
<organism evidence="2 3">
    <name type="scientific">Novymonas esmeraldas</name>
    <dbReference type="NCBI Taxonomy" id="1808958"/>
    <lineage>
        <taxon>Eukaryota</taxon>
        <taxon>Discoba</taxon>
        <taxon>Euglenozoa</taxon>
        <taxon>Kinetoplastea</taxon>
        <taxon>Metakinetoplastina</taxon>
        <taxon>Trypanosomatida</taxon>
        <taxon>Trypanosomatidae</taxon>
        <taxon>Novymonas</taxon>
    </lineage>
</organism>
<sequence length="543" mass="57064">MLVRSALRLWTPRYFRGRGVAGRPVGKRRVRTVDAPLAVGSSTPATLGVRQQTRAAAPPMSVPVPRRDRGRTGAPATPAPHDVASPATEPPIVRRAKDLLQQLSFATATPPSASPDAARAYVEFSAKSDVLGPLRNLLPAPHNTPRGGCTEALAPRQRFRVVAPEAAAGAPRSTEGGSPPGASTAVAFSLSDLVVLLQLYESVGAEDGQVLAQMMSEVHRQLLSAAATARVTASYTAEGNGDNSSGGGDVGPETPVMDASPALPLPALLYTMSSLGIVEEAILDIVASAAPLEGGQRRRGLLYAQLRAFSAVELLQLLVAFHRFGHSQQLSTKVVMAALRASMYRRETSVGLFHHAARRFKKAMAAPTQHTQDTRSDRAAVEPSVKSAAAVVAADPQLCALAFGLECPLYLLLEALTATVLTVHRRADVVAFLSDLIAVTAVVELTTAVAAGSAPGAVSAAQPIGREAHEFVLAVSHQLLRAAKLTESMELPQPLLSEVFAWSTTLSGRGVVVDGGEDSAIPSDRVVYYDHVTADLVKMGRVD</sequence>
<gene>
    <name evidence="2" type="ORF">NESM_000318000</name>
</gene>
<comment type="caution">
    <text evidence="2">The sequence shown here is derived from an EMBL/GenBank/DDBJ whole genome shotgun (WGS) entry which is preliminary data.</text>
</comment>
<feature type="region of interest" description="Disordered" evidence="1">
    <location>
        <begin position="41"/>
        <end position="89"/>
    </location>
</feature>
<proteinExistence type="predicted"/>
<protein>
    <submittedName>
        <fullName evidence="2">Uncharacterized protein</fullName>
    </submittedName>
</protein>
<evidence type="ECO:0000313" key="3">
    <source>
        <dbReference type="Proteomes" id="UP001430356"/>
    </source>
</evidence>
<accession>A0AAW0EIR6</accession>
<dbReference type="EMBL" id="JAECZO010000030">
    <property type="protein sequence ID" value="KAK7194053.1"/>
    <property type="molecule type" value="Genomic_DNA"/>
</dbReference>
<keyword evidence="3" id="KW-1185">Reference proteome</keyword>